<reference evidence="1" key="1">
    <citation type="journal article" date="2015" name="Nature">
        <title>Complex archaea that bridge the gap between prokaryotes and eukaryotes.</title>
        <authorList>
            <person name="Spang A."/>
            <person name="Saw J.H."/>
            <person name="Jorgensen S.L."/>
            <person name="Zaremba-Niedzwiedzka K."/>
            <person name="Martijn J."/>
            <person name="Lind A.E."/>
            <person name="van Eijk R."/>
            <person name="Schleper C."/>
            <person name="Guy L."/>
            <person name="Ettema T.J."/>
        </authorList>
    </citation>
    <scope>NUCLEOTIDE SEQUENCE</scope>
</reference>
<protein>
    <submittedName>
        <fullName evidence="1">Uncharacterized protein</fullName>
    </submittedName>
</protein>
<proteinExistence type="predicted"/>
<sequence>MTPSERIDLRLKYRAYLRDYTRTAEAMGLNETERDFVRVDAELSLRFDLIDKRWGVYYDHNGFVNCIRVAEPNEPWSLVLRDVRRNGHASKRDLIKQHQQCKAAQEKRVQDRIDDAGHEAGMTLYHATRNRVMVNL</sequence>
<comment type="caution">
    <text evidence="1">The sequence shown here is derived from an EMBL/GenBank/DDBJ whole genome shotgun (WGS) entry which is preliminary data.</text>
</comment>
<dbReference type="EMBL" id="LAZR01002456">
    <property type="protein sequence ID" value="KKN29806.1"/>
    <property type="molecule type" value="Genomic_DNA"/>
</dbReference>
<gene>
    <name evidence="1" type="ORF">LCGC14_0840330</name>
</gene>
<organism evidence="1">
    <name type="scientific">marine sediment metagenome</name>
    <dbReference type="NCBI Taxonomy" id="412755"/>
    <lineage>
        <taxon>unclassified sequences</taxon>
        <taxon>metagenomes</taxon>
        <taxon>ecological metagenomes</taxon>
    </lineage>
</organism>
<evidence type="ECO:0000313" key="1">
    <source>
        <dbReference type="EMBL" id="KKN29806.1"/>
    </source>
</evidence>
<dbReference type="AlphaFoldDB" id="A0A0F9RY16"/>
<accession>A0A0F9RY16</accession>
<name>A0A0F9RY16_9ZZZZ</name>